<organism evidence="2">
    <name type="scientific">Gaeumannomyces tritici (strain R3-111a-1)</name>
    <name type="common">Wheat and barley take-all root rot fungus</name>
    <name type="synonym">Gaeumannomyces graminis var. tritici</name>
    <dbReference type="NCBI Taxonomy" id="644352"/>
    <lineage>
        <taxon>Eukaryota</taxon>
        <taxon>Fungi</taxon>
        <taxon>Dikarya</taxon>
        <taxon>Ascomycota</taxon>
        <taxon>Pezizomycotina</taxon>
        <taxon>Sordariomycetes</taxon>
        <taxon>Sordariomycetidae</taxon>
        <taxon>Magnaporthales</taxon>
        <taxon>Magnaporthaceae</taxon>
        <taxon>Gaeumannomyces</taxon>
    </lineage>
</organism>
<dbReference type="GO" id="GO:0003824">
    <property type="term" value="F:catalytic activity"/>
    <property type="evidence" value="ECO:0007669"/>
    <property type="project" value="InterPro"/>
</dbReference>
<dbReference type="Proteomes" id="UP000006039">
    <property type="component" value="Unassembled WGS sequence"/>
</dbReference>
<protein>
    <recommendedName>
        <fullName evidence="5">Nucleoside phosphorylase domain-containing protein</fullName>
    </recommendedName>
</protein>
<dbReference type="HOGENOM" id="CLU_2184148_0_0_1"/>
<reference evidence="2" key="2">
    <citation type="submission" date="2010-07" db="EMBL/GenBank/DDBJ databases">
        <authorList>
            <consortium name="The Broad Institute Genome Sequencing Platform"/>
            <consortium name="Broad Institute Genome Sequencing Center for Infectious Disease"/>
            <person name="Ma L.-J."/>
            <person name="Dead R."/>
            <person name="Young S."/>
            <person name="Zeng Q."/>
            <person name="Koehrsen M."/>
            <person name="Alvarado L."/>
            <person name="Berlin A."/>
            <person name="Chapman S.B."/>
            <person name="Chen Z."/>
            <person name="Freedman E."/>
            <person name="Gellesch M."/>
            <person name="Goldberg J."/>
            <person name="Griggs A."/>
            <person name="Gujja S."/>
            <person name="Heilman E.R."/>
            <person name="Heiman D."/>
            <person name="Hepburn T."/>
            <person name="Howarth C."/>
            <person name="Jen D."/>
            <person name="Larson L."/>
            <person name="Mehta T."/>
            <person name="Neiman D."/>
            <person name="Pearson M."/>
            <person name="Roberts A."/>
            <person name="Saif S."/>
            <person name="Shea T."/>
            <person name="Shenoy N."/>
            <person name="Sisk P."/>
            <person name="Stolte C."/>
            <person name="Sykes S."/>
            <person name="Walk T."/>
            <person name="White J."/>
            <person name="Yandava C."/>
            <person name="Haas B."/>
            <person name="Nusbaum C."/>
            <person name="Birren B."/>
        </authorList>
    </citation>
    <scope>NUCLEOTIDE SEQUENCE</scope>
    <source>
        <strain evidence="2">R3-111a-1</strain>
    </source>
</reference>
<accession>J3PF53</accession>
<dbReference type="VEuPathDB" id="FungiDB:GGTG_12132"/>
<feature type="region of interest" description="Disordered" evidence="1">
    <location>
        <begin position="53"/>
        <end position="109"/>
    </location>
</feature>
<reference evidence="4" key="1">
    <citation type="submission" date="2010-07" db="EMBL/GenBank/DDBJ databases">
        <title>The genome sequence of Gaeumannomyces graminis var. tritici strain R3-111a-1.</title>
        <authorList>
            <consortium name="The Broad Institute Genome Sequencing Platform"/>
            <person name="Ma L.-J."/>
            <person name="Dead R."/>
            <person name="Young S."/>
            <person name="Zeng Q."/>
            <person name="Koehrsen M."/>
            <person name="Alvarado L."/>
            <person name="Berlin A."/>
            <person name="Chapman S.B."/>
            <person name="Chen Z."/>
            <person name="Freedman E."/>
            <person name="Gellesch M."/>
            <person name="Goldberg J."/>
            <person name="Griggs A."/>
            <person name="Gujja S."/>
            <person name="Heilman E.R."/>
            <person name="Heiman D."/>
            <person name="Hepburn T."/>
            <person name="Howarth C."/>
            <person name="Jen D."/>
            <person name="Larson L."/>
            <person name="Mehta T."/>
            <person name="Neiman D."/>
            <person name="Pearson M."/>
            <person name="Roberts A."/>
            <person name="Saif S."/>
            <person name="Shea T."/>
            <person name="Shenoy N."/>
            <person name="Sisk P."/>
            <person name="Stolte C."/>
            <person name="Sykes S."/>
            <person name="Walk T."/>
            <person name="White J."/>
            <person name="Yandava C."/>
            <person name="Haas B."/>
            <person name="Nusbaum C."/>
            <person name="Birren B."/>
        </authorList>
    </citation>
    <scope>NUCLEOTIDE SEQUENCE [LARGE SCALE GENOMIC DNA]</scope>
    <source>
        <strain evidence="4">R3-111a-1</strain>
    </source>
</reference>
<dbReference type="AlphaFoldDB" id="J3PF53"/>
<reference evidence="3" key="5">
    <citation type="submission" date="2018-04" db="UniProtKB">
        <authorList>
            <consortium name="EnsemblFungi"/>
        </authorList>
    </citation>
    <scope>IDENTIFICATION</scope>
    <source>
        <strain evidence="3">R3-111a-1</strain>
    </source>
</reference>
<dbReference type="STRING" id="644352.J3PF53"/>
<feature type="compositionally biased region" description="Low complexity" evidence="1">
    <location>
        <begin position="72"/>
        <end position="93"/>
    </location>
</feature>
<gene>
    <name evidence="3" type="primary">20352590</name>
    <name evidence="2" type="ORF">GGTG_12132</name>
</gene>
<dbReference type="OrthoDB" id="1577640at2759"/>
<dbReference type="GeneID" id="20352590"/>
<evidence type="ECO:0000313" key="3">
    <source>
        <dbReference type="EnsemblFungi" id="EJT69955"/>
    </source>
</evidence>
<proteinExistence type="predicted"/>
<dbReference type="PANTHER" id="PTHR46082">
    <property type="entry name" value="ATP/GTP-BINDING PROTEIN-RELATED"/>
    <property type="match status" value="1"/>
</dbReference>
<dbReference type="SUPFAM" id="SSF53167">
    <property type="entry name" value="Purine and uridine phosphorylases"/>
    <property type="match status" value="1"/>
</dbReference>
<keyword evidence="4" id="KW-1185">Reference proteome</keyword>
<dbReference type="Gene3D" id="3.40.50.1580">
    <property type="entry name" value="Nucleoside phosphorylase domain"/>
    <property type="match status" value="1"/>
</dbReference>
<reference evidence="2" key="3">
    <citation type="submission" date="2010-09" db="EMBL/GenBank/DDBJ databases">
        <title>Annotation of Gaeumannomyces graminis var. tritici R3-111a-1.</title>
        <authorList>
            <consortium name="The Broad Institute Genome Sequencing Platform"/>
            <person name="Ma L.-J."/>
            <person name="Dead R."/>
            <person name="Young S.K."/>
            <person name="Zeng Q."/>
            <person name="Gargeya S."/>
            <person name="Fitzgerald M."/>
            <person name="Haas B."/>
            <person name="Abouelleil A."/>
            <person name="Alvarado L."/>
            <person name="Arachchi H.M."/>
            <person name="Berlin A."/>
            <person name="Brown A."/>
            <person name="Chapman S.B."/>
            <person name="Chen Z."/>
            <person name="Dunbar C."/>
            <person name="Freedman E."/>
            <person name="Gearin G."/>
            <person name="Gellesch M."/>
            <person name="Goldberg J."/>
            <person name="Griggs A."/>
            <person name="Gujja S."/>
            <person name="Heiman D."/>
            <person name="Howarth C."/>
            <person name="Larson L."/>
            <person name="Lui A."/>
            <person name="MacDonald P.J.P."/>
            <person name="Mehta T."/>
            <person name="Montmayeur A."/>
            <person name="Murphy C."/>
            <person name="Neiman D."/>
            <person name="Pearson M."/>
            <person name="Priest M."/>
            <person name="Roberts A."/>
            <person name="Saif S."/>
            <person name="Shea T."/>
            <person name="Shenoy N."/>
            <person name="Sisk P."/>
            <person name="Stolte C."/>
            <person name="Sykes S."/>
            <person name="Yandava C."/>
            <person name="Wortman J."/>
            <person name="Nusbaum C."/>
            <person name="Birren B."/>
        </authorList>
    </citation>
    <scope>NUCLEOTIDE SEQUENCE</scope>
    <source>
        <strain evidence="2">R3-111a-1</strain>
    </source>
</reference>
<dbReference type="RefSeq" id="XP_009228289.1">
    <property type="nucleotide sequence ID" value="XM_009230025.1"/>
</dbReference>
<evidence type="ECO:0000313" key="2">
    <source>
        <dbReference type="EMBL" id="EJT69955.1"/>
    </source>
</evidence>
<dbReference type="EMBL" id="GL385402">
    <property type="protein sequence ID" value="EJT69955.1"/>
    <property type="molecule type" value="Genomic_DNA"/>
</dbReference>
<dbReference type="GO" id="GO:0009116">
    <property type="term" value="P:nucleoside metabolic process"/>
    <property type="evidence" value="ECO:0007669"/>
    <property type="project" value="InterPro"/>
</dbReference>
<evidence type="ECO:0000313" key="4">
    <source>
        <dbReference type="Proteomes" id="UP000006039"/>
    </source>
</evidence>
<dbReference type="InterPro" id="IPR053137">
    <property type="entry name" value="NLR-like"/>
</dbReference>
<reference evidence="3" key="4">
    <citation type="journal article" date="2015" name="G3 (Bethesda)">
        <title>Genome sequences of three phytopathogenic species of the Magnaporthaceae family of fungi.</title>
        <authorList>
            <person name="Okagaki L.H."/>
            <person name="Nunes C.C."/>
            <person name="Sailsbery J."/>
            <person name="Clay B."/>
            <person name="Brown D."/>
            <person name="John T."/>
            <person name="Oh Y."/>
            <person name="Young N."/>
            <person name="Fitzgerald M."/>
            <person name="Haas B.J."/>
            <person name="Zeng Q."/>
            <person name="Young S."/>
            <person name="Adiconis X."/>
            <person name="Fan L."/>
            <person name="Levin J.Z."/>
            <person name="Mitchell T.K."/>
            <person name="Okubara P.A."/>
            <person name="Farman M.L."/>
            <person name="Kohn L.M."/>
            <person name="Birren B."/>
            <person name="Ma L.-J."/>
            <person name="Dean R.A."/>
        </authorList>
    </citation>
    <scope>NUCLEOTIDE SEQUENCE</scope>
    <source>
        <strain evidence="3">R3-111a-1</strain>
    </source>
</reference>
<dbReference type="PANTHER" id="PTHR46082:SF6">
    <property type="entry name" value="AAA+ ATPASE DOMAIN-CONTAINING PROTEIN-RELATED"/>
    <property type="match status" value="1"/>
</dbReference>
<name>J3PF53_GAET3</name>
<evidence type="ECO:0008006" key="5">
    <source>
        <dbReference type="Google" id="ProtNLM"/>
    </source>
</evidence>
<sequence>MEGAGAWKEVPCIVVKGICDYADSHKNKEWQDFAAATAASVAAAILDRYEVSGGVKQERSEPEGHNSTTTYSHNVNNSHNATTNSHNTTSNITTGGGAMAVGSNINIGK</sequence>
<evidence type="ECO:0000256" key="1">
    <source>
        <dbReference type="SAM" id="MobiDB-lite"/>
    </source>
</evidence>
<dbReference type="EnsemblFungi" id="EJT69955">
    <property type="protein sequence ID" value="EJT69955"/>
    <property type="gene ID" value="GGTG_12132"/>
</dbReference>
<dbReference type="InterPro" id="IPR035994">
    <property type="entry name" value="Nucleoside_phosphorylase_sf"/>
</dbReference>